<gene>
    <name evidence="2" type="ORF">N7452_011160</name>
</gene>
<dbReference type="Proteomes" id="UP001147695">
    <property type="component" value="Unassembled WGS sequence"/>
</dbReference>
<feature type="compositionally biased region" description="Basic and acidic residues" evidence="1">
    <location>
        <begin position="31"/>
        <end position="42"/>
    </location>
</feature>
<comment type="caution">
    <text evidence="2">The sequence shown here is derived from an EMBL/GenBank/DDBJ whole genome shotgun (WGS) entry which is preliminary data.</text>
</comment>
<reference evidence="2" key="1">
    <citation type="submission" date="2022-12" db="EMBL/GenBank/DDBJ databases">
        <authorList>
            <person name="Petersen C."/>
        </authorList>
    </citation>
    <scope>NUCLEOTIDE SEQUENCE</scope>
    <source>
        <strain evidence="2">IBT 35673</strain>
    </source>
</reference>
<feature type="region of interest" description="Disordered" evidence="1">
    <location>
        <begin position="20"/>
        <end position="83"/>
    </location>
</feature>
<sequence length="83" mass="9058">MSSCARCNAVLVKTHLYGKVSPQAFDPPRNPFDHQSEGDGHKNFGYHFRRPDDEASMARGVGDEAGESVEGSPGLRRALQLNS</sequence>
<proteinExistence type="predicted"/>
<name>A0A9W9Q1K8_PENBR</name>
<accession>A0A9W9Q1K8</accession>
<dbReference type="AlphaFoldDB" id="A0A9W9Q1K8"/>
<organism evidence="2 3">
    <name type="scientific">Penicillium brevicompactum</name>
    <dbReference type="NCBI Taxonomy" id="5074"/>
    <lineage>
        <taxon>Eukaryota</taxon>
        <taxon>Fungi</taxon>
        <taxon>Dikarya</taxon>
        <taxon>Ascomycota</taxon>
        <taxon>Pezizomycotina</taxon>
        <taxon>Eurotiomycetes</taxon>
        <taxon>Eurotiomycetidae</taxon>
        <taxon>Eurotiales</taxon>
        <taxon>Aspergillaceae</taxon>
        <taxon>Penicillium</taxon>
    </lineage>
</organism>
<protein>
    <submittedName>
        <fullName evidence="2">Uncharacterized protein</fullName>
    </submittedName>
</protein>
<evidence type="ECO:0000256" key="1">
    <source>
        <dbReference type="SAM" id="MobiDB-lite"/>
    </source>
</evidence>
<evidence type="ECO:0000313" key="3">
    <source>
        <dbReference type="Proteomes" id="UP001147695"/>
    </source>
</evidence>
<reference evidence="2" key="2">
    <citation type="journal article" date="2023" name="IMA Fungus">
        <title>Comparative genomic study of the Penicillium genus elucidates a diverse pangenome and 15 lateral gene transfer events.</title>
        <authorList>
            <person name="Petersen C."/>
            <person name="Sorensen T."/>
            <person name="Nielsen M.R."/>
            <person name="Sondergaard T.E."/>
            <person name="Sorensen J.L."/>
            <person name="Fitzpatrick D.A."/>
            <person name="Frisvad J.C."/>
            <person name="Nielsen K.L."/>
        </authorList>
    </citation>
    <scope>NUCLEOTIDE SEQUENCE</scope>
    <source>
        <strain evidence="2">IBT 35673</strain>
    </source>
</reference>
<evidence type="ECO:0000313" key="2">
    <source>
        <dbReference type="EMBL" id="KAJ5322871.1"/>
    </source>
</evidence>
<dbReference type="EMBL" id="JAPZBQ010000006">
    <property type="protein sequence ID" value="KAJ5322871.1"/>
    <property type="molecule type" value="Genomic_DNA"/>
</dbReference>